<dbReference type="WBParaSite" id="HCON_00148770-00001">
    <property type="protein sequence ID" value="HCON_00148770-00001"/>
    <property type="gene ID" value="HCON_00148770"/>
</dbReference>
<accession>A0A7I4YVA7</accession>
<dbReference type="AlphaFoldDB" id="A0A7I4YVA7"/>
<reference evidence="2" key="1">
    <citation type="submission" date="2020-12" db="UniProtKB">
        <authorList>
            <consortium name="WormBaseParasite"/>
        </authorList>
    </citation>
    <scope>IDENTIFICATION</scope>
    <source>
        <strain evidence="2">MHco3</strain>
    </source>
</reference>
<protein>
    <submittedName>
        <fullName evidence="2">RNA-directed DNA polymerase from mobile element jockey-like</fullName>
    </submittedName>
</protein>
<dbReference type="Proteomes" id="UP000025227">
    <property type="component" value="Unplaced"/>
</dbReference>
<name>A0A7I4YVA7_HAECO</name>
<proteinExistence type="predicted"/>
<sequence>MDKVIYDFYSNLFDSHVYLPTHHLGKTNISFLRIRHAITSIKNFTVPGPDRIKPGHLKSLPPLIVRTLVRLFRRHLSESKVPTSWKTNKTMLLYKKGDSDNIDNVGQSSVQLIISTLLQDMQDYKMHRKSTKCRYV</sequence>
<organism evidence="1 2">
    <name type="scientific">Haemonchus contortus</name>
    <name type="common">Barber pole worm</name>
    <dbReference type="NCBI Taxonomy" id="6289"/>
    <lineage>
        <taxon>Eukaryota</taxon>
        <taxon>Metazoa</taxon>
        <taxon>Ecdysozoa</taxon>
        <taxon>Nematoda</taxon>
        <taxon>Chromadorea</taxon>
        <taxon>Rhabditida</taxon>
        <taxon>Rhabditina</taxon>
        <taxon>Rhabditomorpha</taxon>
        <taxon>Strongyloidea</taxon>
        <taxon>Trichostrongylidae</taxon>
        <taxon>Haemonchus</taxon>
    </lineage>
</organism>
<keyword evidence="1" id="KW-1185">Reference proteome</keyword>
<evidence type="ECO:0000313" key="1">
    <source>
        <dbReference type="Proteomes" id="UP000025227"/>
    </source>
</evidence>
<evidence type="ECO:0000313" key="2">
    <source>
        <dbReference type="WBParaSite" id="HCON_00148770-00001"/>
    </source>
</evidence>